<dbReference type="GO" id="GO:0004930">
    <property type="term" value="F:G protein-coupled receptor activity"/>
    <property type="evidence" value="ECO:0007669"/>
    <property type="project" value="UniProtKB-KW"/>
</dbReference>
<dbReference type="InterPro" id="IPR000276">
    <property type="entry name" value="GPCR_Rhodpsn"/>
</dbReference>
<keyword evidence="4 7" id="KW-1133">Transmembrane helix</keyword>
<accession>A0A210PK97</accession>
<feature type="transmembrane region" description="Helical" evidence="7">
    <location>
        <begin position="118"/>
        <end position="137"/>
    </location>
</feature>
<dbReference type="EMBL" id="NEDP02075118">
    <property type="protein sequence ID" value="OWF36921.1"/>
    <property type="molecule type" value="Genomic_DNA"/>
</dbReference>
<reference evidence="9 10" key="1">
    <citation type="journal article" date="2017" name="Nat. Ecol. Evol.">
        <title>Scallop genome provides insights into evolution of bilaterian karyotype and development.</title>
        <authorList>
            <person name="Wang S."/>
            <person name="Zhang J."/>
            <person name="Jiao W."/>
            <person name="Li J."/>
            <person name="Xun X."/>
            <person name="Sun Y."/>
            <person name="Guo X."/>
            <person name="Huan P."/>
            <person name="Dong B."/>
            <person name="Zhang L."/>
            <person name="Hu X."/>
            <person name="Sun X."/>
            <person name="Wang J."/>
            <person name="Zhao C."/>
            <person name="Wang Y."/>
            <person name="Wang D."/>
            <person name="Huang X."/>
            <person name="Wang R."/>
            <person name="Lv J."/>
            <person name="Li Y."/>
            <person name="Zhang Z."/>
            <person name="Liu B."/>
            <person name="Lu W."/>
            <person name="Hui Y."/>
            <person name="Liang J."/>
            <person name="Zhou Z."/>
            <person name="Hou R."/>
            <person name="Li X."/>
            <person name="Liu Y."/>
            <person name="Li H."/>
            <person name="Ning X."/>
            <person name="Lin Y."/>
            <person name="Zhao L."/>
            <person name="Xing Q."/>
            <person name="Dou J."/>
            <person name="Li Y."/>
            <person name="Mao J."/>
            <person name="Guo H."/>
            <person name="Dou H."/>
            <person name="Li T."/>
            <person name="Mu C."/>
            <person name="Jiang W."/>
            <person name="Fu Q."/>
            <person name="Fu X."/>
            <person name="Miao Y."/>
            <person name="Liu J."/>
            <person name="Yu Q."/>
            <person name="Li R."/>
            <person name="Liao H."/>
            <person name="Li X."/>
            <person name="Kong Y."/>
            <person name="Jiang Z."/>
            <person name="Chourrout D."/>
            <person name="Li R."/>
            <person name="Bao Z."/>
        </authorList>
    </citation>
    <scope>NUCLEOTIDE SEQUENCE [LARGE SCALE GENOMIC DNA]</scope>
    <source>
        <strain evidence="9 10">PY_sf001</strain>
    </source>
</reference>
<dbReference type="PRINTS" id="PR00237">
    <property type="entry name" value="GPCRRHODOPSN"/>
</dbReference>
<dbReference type="SUPFAM" id="SSF81321">
    <property type="entry name" value="Family A G protein-coupled receptor-like"/>
    <property type="match status" value="1"/>
</dbReference>
<feature type="transmembrane region" description="Helical" evidence="7">
    <location>
        <begin position="157"/>
        <end position="179"/>
    </location>
</feature>
<evidence type="ECO:0000313" key="10">
    <source>
        <dbReference type="Proteomes" id="UP000242188"/>
    </source>
</evidence>
<dbReference type="Gene3D" id="1.20.1070.10">
    <property type="entry name" value="Rhodopsin 7-helix transmembrane proteins"/>
    <property type="match status" value="1"/>
</dbReference>
<dbReference type="PANTHER" id="PTHR22750">
    <property type="entry name" value="G-PROTEIN COUPLED RECEPTOR"/>
    <property type="match status" value="1"/>
</dbReference>
<keyword evidence="6" id="KW-0297">G-protein coupled receptor</keyword>
<comment type="similarity">
    <text evidence="6">Belongs to the G-protein coupled receptor 1 family.</text>
</comment>
<feature type="transmembrane region" description="Helical" evidence="7">
    <location>
        <begin position="76"/>
        <end position="97"/>
    </location>
</feature>
<feature type="domain" description="G-protein coupled receptors family 1 profile" evidence="8">
    <location>
        <begin position="23"/>
        <end position="254"/>
    </location>
</feature>
<feature type="transmembrane region" description="Helical" evidence="7">
    <location>
        <begin position="199"/>
        <end position="222"/>
    </location>
</feature>
<dbReference type="CDD" id="cd00637">
    <property type="entry name" value="7tm_classA_rhodopsin-like"/>
    <property type="match status" value="1"/>
</dbReference>
<feature type="transmembrane region" description="Helical" evidence="7">
    <location>
        <begin position="234"/>
        <end position="256"/>
    </location>
</feature>
<keyword evidence="5 7" id="KW-0472">Membrane</keyword>
<dbReference type="GO" id="GO:0005886">
    <property type="term" value="C:plasma membrane"/>
    <property type="evidence" value="ECO:0007669"/>
    <property type="project" value="UniProtKB-SubCell"/>
</dbReference>
<protein>
    <recommendedName>
        <fullName evidence="8">G-protein coupled receptors family 1 profile domain-containing protein</fullName>
    </recommendedName>
</protein>
<comment type="caution">
    <text evidence="9">The sequence shown here is derived from an EMBL/GenBank/DDBJ whole genome shotgun (WGS) entry which is preliminary data.</text>
</comment>
<dbReference type="AlphaFoldDB" id="A0A210PK97"/>
<evidence type="ECO:0000259" key="8">
    <source>
        <dbReference type="PROSITE" id="PS50262"/>
    </source>
</evidence>
<evidence type="ECO:0000256" key="4">
    <source>
        <dbReference type="ARBA" id="ARBA00022989"/>
    </source>
</evidence>
<sequence>MYLPAGFIRPMFYSAMGVISLCLNGCVFVAMALSKSITKRVRTPLMNLCVSDFINSTPMILFAVTNMESNYPLCYFGLFLMTFSISVSSTVVFLLSVDRCICLYFETSYMKYVTNKRVRAMYVTVWIIVPALTYVRIGRMDAYNTKCLTMNRSYREVVFVCCAMFVRFLTLLFSVGTVLKMRAIRNRMPTVKGEFHNTIKLIFIVCMYQAMFVPLSIHHLIWVTRPDLMDTLELFWQSSTMMMIGTSIINPLLYTLRFTECRLSMLLIICRWNKIMSRRIEYKKKQLLAPFLVTRERQLPQNFNLSDFPHSVIVLEFVSEQEQHRAEMTQQTQAVSVIDVPSEVRRSPTPTLITVNPAT</sequence>
<name>A0A210PK97_MIZYE</name>
<evidence type="ECO:0000256" key="2">
    <source>
        <dbReference type="ARBA" id="ARBA00022475"/>
    </source>
</evidence>
<feature type="transmembrane region" description="Helical" evidence="7">
    <location>
        <begin position="45"/>
        <end position="64"/>
    </location>
</feature>
<evidence type="ECO:0000256" key="6">
    <source>
        <dbReference type="RuleBase" id="RU000688"/>
    </source>
</evidence>
<organism evidence="9 10">
    <name type="scientific">Mizuhopecten yessoensis</name>
    <name type="common">Japanese scallop</name>
    <name type="synonym">Patinopecten yessoensis</name>
    <dbReference type="NCBI Taxonomy" id="6573"/>
    <lineage>
        <taxon>Eukaryota</taxon>
        <taxon>Metazoa</taxon>
        <taxon>Spiralia</taxon>
        <taxon>Lophotrochozoa</taxon>
        <taxon>Mollusca</taxon>
        <taxon>Bivalvia</taxon>
        <taxon>Autobranchia</taxon>
        <taxon>Pteriomorphia</taxon>
        <taxon>Pectinida</taxon>
        <taxon>Pectinoidea</taxon>
        <taxon>Pectinidae</taxon>
        <taxon>Mizuhopecten</taxon>
    </lineage>
</organism>
<keyword evidence="6" id="KW-0675">Receptor</keyword>
<keyword evidence="3 6" id="KW-0812">Transmembrane</keyword>
<evidence type="ECO:0000313" key="9">
    <source>
        <dbReference type="EMBL" id="OWF36921.1"/>
    </source>
</evidence>
<dbReference type="Pfam" id="PF00001">
    <property type="entry name" value="7tm_1"/>
    <property type="match status" value="1"/>
</dbReference>
<gene>
    <name evidence="9" type="ORF">KP79_PYT02645</name>
</gene>
<dbReference type="InterPro" id="IPR017452">
    <property type="entry name" value="GPCR_Rhodpsn_7TM"/>
</dbReference>
<dbReference type="PROSITE" id="PS00237">
    <property type="entry name" value="G_PROTEIN_RECEP_F1_1"/>
    <property type="match status" value="1"/>
</dbReference>
<evidence type="ECO:0000256" key="1">
    <source>
        <dbReference type="ARBA" id="ARBA00004651"/>
    </source>
</evidence>
<keyword evidence="6" id="KW-0807">Transducer</keyword>
<keyword evidence="10" id="KW-1185">Reference proteome</keyword>
<evidence type="ECO:0000256" key="3">
    <source>
        <dbReference type="ARBA" id="ARBA00022692"/>
    </source>
</evidence>
<proteinExistence type="inferred from homology"/>
<evidence type="ECO:0000256" key="5">
    <source>
        <dbReference type="ARBA" id="ARBA00023136"/>
    </source>
</evidence>
<dbReference type="PROSITE" id="PS50262">
    <property type="entry name" value="G_PROTEIN_RECEP_F1_2"/>
    <property type="match status" value="1"/>
</dbReference>
<dbReference type="Proteomes" id="UP000242188">
    <property type="component" value="Unassembled WGS sequence"/>
</dbReference>
<feature type="transmembrane region" description="Helical" evidence="7">
    <location>
        <begin position="12"/>
        <end position="33"/>
    </location>
</feature>
<keyword evidence="2" id="KW-1003">Cell membrane</keyword>
<evidence type="ECO:0000256" key="7">
    <source>
        <dbReference type="SAM" id="Phobius"/>
    </source>
</evidence>
<comment type="subcellular location">
    <subcellularLocation>
        <location evidence="1">Cell membrane</location>
        <topology evidence="1">Multi-pass membrane protein</topology>
    </subcellularLocation>
</comment>